<dbReference type="InterPro" id="IPR044016">
    <property type="entry name" value="Big_13"/>
</dbReference>
<name>A0ABW7PYZ9_9GAMM</name>
<accession>A0ABW7PYZ9</accession>
<dbReference type="InterPro" id="IPR013783">
    <property type="entry name" value="Ig-like_fold"/>
</dbReference>
<dbReference type="NCBIfam" id="NF033510">
    <property type="entry name" value="Ca_tandemer"/>
    <property type="match status" value="4"/>
</dbReference>
<sequence>MANSDQLRNTRLARAESALGSFSTDSALNSTTLSAALLAAEPVMATQSETTSIPTSSSVSEAVQTTALTTVAADVTPPAALRIYEPVAGDGVIAAWEANNRVHVRGRAEDEPGATVTLTFGDQSWQSTVNQWGYWNASMPPETLQGLPDGNYSMTLTITDKAGNSTDTTVNFGLYVDKTISPTLTLDPIMDDNAVGYNEGMYGMQITGSSTHLPVGAKVTAIINGVSYQGVVDSDGHWSVSLSDTELSTIPDGIYSVQVSATDPNGKVGTTSADVTLITHWDSIPELHFDKVTSDNVVNALEMQQALTLTGSLSNVPPGQTLWINDGGGKDYQATILADGSWSLTIPAAEVVDFIHRGELHAWGVDGAGNYIDGEFEFNIITTLPPVYYELDIGGDMVLNYQEAHSDLSFYIEGVQSLTINDKTYEPVAGMVTLSSEDLLALPDGPVDAVVWQEDQYGNSASDTLENFFTVATHDLPTLTLNTPFDDSIIDSADVNNWHLIEGSSTHLEQGALVTLTLGDQSYSSTVKADGGWALTILAGQLAPLDDGDYTMTVTAQDSNGNIASATQSVTVAWHDVQSATTLAAATESDDRQISTLLATANDDDLNSWLTSLTGSGEITTASPVSEPVSESLLAQLKGDAENWQPITSQALESNAAAEVTTTLADLLHDQHGLQAIA</sequence>
<evidence type="ECO:0000259" key="1">
    <source>
        <dbReference type="Pfam" id="PF19077"/>
    </source>
</evidence>
<dbReference type="Gene3D" id="2.60.40.10">
    <property type="entry name" value="Immunoglobulins"/>
    <property type="match status" value="4"/>
</dbReference>
<reference evidence="2 3" key="1">
    <citation type="submission" date="2024-08" db="EMBL/GenBank/DDBJ databases">
        <title>Pantoea ronii - a newly identified human opportunistic pathogen.</title>
        <authorList>
            <person name="Keidar-Friedman D."/>
            <person name="Sorek N."/>
            <person name="Leshin-Carmel D."/>
            <person name="Tsur A."/>
            <person name="Amsalem M."/>
            <person name="Tolkach D."/>
            <person name="Brosh-Nissimov T."/>
        </authorList>
    </citation>
    <scope>NUCLEOTIDE SEQUENCE [LARGE SCALE GENOMIC DNA]</scope>
    <source>
        <strain evidence="2 3">AA23256</strain>
    </source>
</reference>
<protein>
    <submittedName>
        <fullName evidence="2">Ig-like domain-containing protein</fullName>
    </submittedName>
</protein>
<dbReference type="RefSeq" id="WP_397215490.1">
    <property type="nucleotide sequence ID" value="NZ_JBGFSN010000004.1"/>
</dbReference>
<dbReference type="Pfam" id="PF19077">
    <property type="entry name" value="Big_13"/>
    <property type="match status" value="2"/>
</dbReference>
<gene>
    <name evidence="2" type="ORF">ABU178_13145</name>
</gene>
<keyword evidence="3" id="KW-1185">Reference proteome</keyword>
<organism evidence="2 3">
    <name type="scientific">Pantoea osteomyelitidis</name>
    <dbReference type="NCBI Taxonomy" id="3230026"/>
    <lineage>
        <taxon>Bacteria</taxon>
        <taxon>Pseudomonadati</taxon>
        <taxon>Pseudomonadota</taxon>
        <taxon>Gammaproteobacteria</taxon>
        <taxon>Enterobacterales</taxon>
        <taxon>Erwiniaceae</taxon>
        <taxon>Pantoea</taxon>
    </lineage>
</organism>
<dbReference type="EMBL" id="JBGFSN010000004">
    <property type="protein sequence ID" value="MFH8135115.1"/>
    <property type="molecule type" value="Genomic_DNA"/>
</dbReference>
<feature type="domain" description="Bacterial Ig-like" evidence="1">
    <location>
        <begin position="106"/>
        <end position="177"/>
    </location>
</feature>
<comment type="caution">
    <text evidence="2">The sequence shown here is derived from an EMBL/GenBank/DDBJ whole genome shotgun (WGS) entry which is preliminary data.</text>
</comment>
<feature type="domain" description="Bacterial Ig-like" evidence="1">
    <location>
        <begin position="514"/>
        <end position="572"/>
    </location>
</feature>
<evidence type="ECO:0000313" key="3">
    <source>
        <dbReference type="Proteomes" id="UP001611251"/>
    </source>
</evidence>
<evidence type="ECO:0000313" key="2">
    <source>
        <dbReference type="EMBL" id="MFH8135115.1"/>
    </source>
</evidence>
<dbReference type="Proteomes" id="UP001611251">
    <property type="component" value="Unassembled WGS sequence"/>
</dbReference>
<proteinExistence type="predicted"/>